<dbReference type="OrthoDB" id="9803936at2"/>
<proteinExistence type="predicted"/>
<dbReference type="GO" id="GO:0016070">
    <property type="term" value="P:RNA metabolic process"/>
    <property type="evidence" value="ECO:0007669"/>
    <property type="project" value="InterPro"/>
</dbReference>
<dbReference type="AlphaFoldDB" id="A0A3N0EWT1"/>
<organism evidence="2 3">
    <name type="scientific">Sinomicrobium pectinilyticum</name>
    <dbReference type="NCBI Taxonomy" id="1084421"/>
    <lineage>
        <taxon>Bacteria</taxon>
        <taxon>Pseudomonadati</taxon>
        <taxon>Bacteroidota</taxon>
        <taxon>Flavobacteriia</taxon>
        <taxon>Flavobacteriales</taxon>
        <taxon>Flavobacteriaceae</taxon>
        <taxon>Sinomicrobium</taxon>
    </lineage>
</organism>
<evidence type="ECO:0000259" key="1">
    <source>
        <dbReference type="Pfam" id="PF08845"/>
    </source>
</evidence>
<dbReference type="EMBL" id="RJTM01000018">
    <property type="protein sequence ID" value="RNL92284.1"/>
    <property type="molecule type" value="Genomic_DNA"/>
</dbReference>
<sequence>MKNSAKTRRMKVYSKILKRREKLAWNYMVTFPEIRLMGKWLQECGFEPGQEINIVTASRKLVITIEPQREENEAAIPEKAPKKRKKSAVK</sequence>
<gene>
    <name evidence="2" type="ORF">ED312_03740</name>
</gene>
<feature type="domain" description="Toxin SymE-like" evidence="1">
    <location>
        <begin position="30"/>
        <end position="64"/>
    </location>
</feature>
<evidence type="ECO:0000313" key="3">
    <source>
        <dbReference type="Proteomes" id="UP000267469"/>
    </source>
</evidence>
<dbReference type="Proteomes" id="UP000267469">
    <property type="component" value="Unassembled WGS sequence"/>
</dbReference>
<reference evidence="2 3" key="1">
    <citation type="submission" date="2018-10" db="EMBL/GenBank/DDBJ databases">
        <title>Sinomicrobium pectinilyticum sp. nov., a pectinase-producing bacterium isolated from alkaline and saline soil, and emended description of the genus Sinomicrobium.</title>
        <authorList>
            <person name="Cheng B."/>
            <person name="Li C."/>
            <person name="Lai Q."/>
            <person name="Du M."/>
            <person name="Shao Z."/>
            <person name="Xu P."/>
            <person name="Yang C."/>
        </authorList>
    </citation>
    <scope>NUCLEOTIDE SEQUENCE [LARGE SCALE GENOMIC DNA]</scope>
    <source>
        <strain evidence="2 3">5DNS001</strain>
    </source>
</reference>
<dbReference type="GO" id="GO:0003723">
    <property type="term" value="F:RNA binding"/>
    <property type="evidence" value="ECO:0007669"/>
    <property type="project" value="InterPro"/>
</dbReference>
<accession>A0A3N0EWT1</accession>
<keyword evidence="3" id="KW-1185">Reference proteome</keyword>
<name>A0A3N0EWT1_SINP1</name>
<dbReference type="Pfam" id="PF08845">
    <property type="entry name" value="SymE_toxin"/>
    <property type="match status" value="1"/>
</dbReference>
<protein>
    <submittedName>
        <fullName evidence="2">Type I addiction module toxin, SymE family</fullName>
    </submittedName>
</protein>
<dbReference type="InterPro" id="IPR014944">
    <property type="entry name" value="Toxin_SymE-like"/>
</dbReference>
<dbReference type="GO" id="GO:0005737">
    <property type="term" value="C:cytoplasm"/>
    <property type="evidence" value="ECO:0007669"/>
    <property type="project" value="InterPro"/>
</dbReference>
<dbReference type="GO" id="GO:0016788">
    <property type="term" value="F:hydrolase activity, acting on ester bonds"/>
    <property type="evidence" value="ECO:0007669"/>
    <property type="project" value="InterPro"/>
</dbReference>
<dbReference type="RefSeq" id="WP_123214671.1">
    <property type="nucleotide sequence ID" value="NZ_RJTM01000018.1"/>
</dbReference>
<comment type="caution">
    <text evidence="2">The sequence shown here is derived from an EMBL/GenBank/DDBJ whole genome shotgun (WGS) entry which is preliminary data.</text>
</comment>
<evidence type="ECO:0000313" key="2">
    <source>
        <dbReference type="EMBL" id="RNL92284.1"/>
    </source>
</evidence>